<accession>A0A8H3WMC3</accession>
<dbReference type="Proteomes" id="UP000434172">
    <property type="component" value="Unassembled WGS sequence"/>
</dbReference>
<reference evidence="1 2" key="1">
    <citation type="submission" date="2019-12" db="EMBL/GenBank/DDBJ databases">
        <title>A genome sequence resource for the geographically widespread anthracnose pathogen Colletotrichum asianum.</title>
        <authorList>
            <person name="Meng Y."/>
        </authorList>
    </citation>
    <scope>NUCLEOTIDE SEQUENCE [LARGE SCALE GENOMIC DNA]</scope>
    <source>
        <strain evidence="1 2">ICMP 18580</strain>
    </source>
</reference>
<evidence type="ECO:0000313" key="2">
    <source>
        <dbReference type="Proteomes" id="UP000434172"/>
    </source>
</evidence>
<keyword evidence="2" id="KW-1185">Reference proteome</keyword>
<organism evidence="1 2">
    <name type="scientific">Colletotrichum asianum</name>
    <dbReference type="NCBI Taxonomy" id="702518"/>
    <lineage>
        <taxon>Eukaryota</taxon>
        <taxon>Fungi</taxon>
        <taxon>Dikarya</taxon>
        <taxon>Ascomycota</taxon>
        <taxon>Pezizomycotina</taxon>
        <taxon>Sordariomycetes</taxon>
        <taxon>Hypocreomycetidae</taxon>
        <taxon>Glomerellales</taxon>
        <taxon>Glomerellaceae</taxon>
        <taxon>Colletotrichum</taxon>
        <taxon>Colletotrichum gloeosporioides species complex</taxon>
    </lineage>
</organism>
<protein>
    <submittedName>
        <fullName evidence="1">Uncharacterized protein</fullName>
    </submittedName>
</protein>
<proteinExistence type="predicted"/>
<evidence type="ECO:0000313" key="1">
    <source>
        <dbReference type="EMBL" id="KAF0328437.1"/>
    </source>
</evidence>
<dbReference type="AlphaFoldDB" id="A0A8H3WMC3"/>
<gene>
    <name evidence="1" type="ORF">GQ607_004233</name>
</gene>
<dbReference type="EMBL" id="WOWK01000017">
    <property type="protein sequence ID" value="KAF0328437.1"/>
    <property type="molecule type" value="Genomic_DNA"/>
</dbReference>
<sequence>VRYVPPVLCCSPACLHCLLGGRAGECERKRATGGVLRYEYLLGCVCHSVGVGGYLVRGTVSRHDWDEVAMGCGTGTSRQGIVPYRKQGLSVGQWDGRDRERFMGNTQRGRRQEQKGKVTGVHVQLAPAGLRYLPDVPDHSATPPPDWEGHVPGLTLPASNPVSLGLPSFTLLSVSSCACLPACPPAFLPLCHIRQSNKVSLLCLLSIFCVKRKAFPRLAARFLRRLLLAHYAAAWAVSK</sequence>
<comment type="caution">
    <text evidence="1">The sequence shown here is derived from an EMBL/GenBank/DDBJ whole genome shotgun (WGS) entry which is preliminary data.</text>
</comment>
<name>A0A8H3WMC3_9PEZI</name>
<feature type="non-terminal residue" evidence="1">
    <location>
        <position position="1"/>
    </location>
</feature>